<gene>
    <name evidence="1" type="ORF">LY90DRAFT_508982</name>
</gene>
<dbReference type="Proteomes" id="UP000193920">
    <property type="component" value="Unassembled WGS sequence"/>
</dbReference>
<dbReference type="EMBL" id="MCOG01000103">
    <property type="protein sequence ID" value="ORY47999.1"/>
    <property type="molecule type" value="Genomic_DNA"/>
</dbReference>
<comment type="caution">
    <text evidence="1">The sequence shown here is derived from an EMBL/GenBank/DDBJ whole genome shotgun (WGS) entry which is preliminary data.</text>
</comment>
<reference evidence="1 2" key="1">
    <citation type="submission" date="2016-08" db="EMBL/GenBank/DDBJ databases">
        <title>A Parts List for Fungal Cellulosomes Revealed by Comparative Genomics.</title>
        <authorList>
            <consortium name="DOE Joint Genome Institute"/>
            <person name="Haitjema C.H."/>
            <person name="Gilmore S.P."/>
            <person name="Henske J.K."/>
            <person name="Solomon K.V."/>
            <person name="De Groot R."/>
            <person name="Kuo A."/>
            <person name="Mondo S.J."/>
            <person name="Salamov A.A."/>
            <person name="Labutti K."/>
            <person name="Zhao Z."/>
            <person name="Chiniquy J."/>
            <person name="Barry K."/>
            <person name="Brewer H.M."/>
            <person name="Purvine S.O."/>
            <person name="Wright A.T."/>
            <person name="Boxma B."/>
            <person name="Van Alen T."/>
            <person name="Hackstein J.H."/>
            <person name="Baker S.E."/>
            <person name="Grigoriev I.V."/>
            <person name="O'Malley M.A."/>
        </authorList>
    </citation>
    <scope>NUCLEOTIDE SEQUENCE [LARGE SCALE GENOMIC DNA]</scope>
    <source>
        <strain evidence="1 2">G1</strain>
    </source>
</reference>
<sequence length="192" mass="22190">MEELKTSLNVILKYIFDDYIFSRIKDRIRYSLCMYTNNNIQISQNLIITITQALYTLNPSYAYINPTLFRKTVLNFIVPKNFTELQVNYTKLETQYFLSLIKNETFNESVLFSSIPYSSIYSIDIDSDGLSEKSNSSTSTLYYKSPISNTSQTDEISKNILPQSSKRSLVTDICNNSLENNSHKRICIKLDS</sequence>
<proteinExistence type="predicted"/>
<evidence type="ECO:0000313" key="2">
    <source>
        <dbReference type="Proteomes" id="UP000193920"/>
    </source>
</evidence>
<evidence type="ECO:0000313" key="1">
    <source>
        <dbReference type="EMBL" id="ORY47999.1"/>
    </source>
</evidence>
<dbReference type="OrthoDB" id="2152509at2759"/>
<protein>
    <submittedName>
        <fullName evidence="1">Uncharacterized protein</fullName>
    </submittedName>
</protein>
<dbReference type="STRING" id="1754190.A0A1Y2CLV6"/>
<accession>A0A1Y2CLV6</accession>
<keyword evidence="2" id="KW-1185">Reference proteome</keyword>
<name>A0A1Y2CLV6_9FUNG</name>
<dbReference type="AlphaFoldDB" id="A0A1Y2CLV6"/>
<organism evidence="1 2">
    <name type="scientific">Neocallimastix californiae</name>
    <dbReference type="NCBI Taxonomy" id="1754190"/>
    <lineage>
        <taxon>Eukaryota</taxon>
        <taxon>Fungi</taxon>
        <taxon>Fungi incertae sedis</taxon>
        <taxon>Chytridiomycota</taxon>
        <taxon>Chytridiomycota incertae sedis</taxon>
        <taxon>Neocallimastigomycetes</taxon>
        <taxon>Neocallimastigales</taxon>
        <taxon>Neocallimastigaceae</taxon>
        <taxon>Neocallimastix</taxon>
    </lineage>
</organism>